<dbReference type="Gene3D" id="3.30.2010.10">
    <property type="entry name" value="Metalloproteases ('zincins'), catalytic domain"/>
    <property type="match status" value="1"/>
</dbReference>
<dbReference type="EMBL" id="JATAAI010000008">
    <property type="protein sequence ID" value="KAK1743713.1"/>
    <property type="molecule type" value="Genomic_DNA"/>
</dbReference>
<accession>A0AAD9DFH5</accession>
<dbReference type="PANTHER" id="PTHR22726:SF1">
    <property type="entry name" value="METALLOENDOPEPTIDASE OMA1, MITOCHONDRIAL"/>
    <property type="match status" value="1"/>
</dbReference>
<evidence type="ECO:0000256" key="3">
    <source>
        <dbReference type="ARBA" id="ARBA00022801"/>
    </source>
</evidence>
<keyword evidence="1 6" id="KW-0645">Protease</keyword>
<dbReference type="AlphaFoldDB" id="A0AAD9DFH5"/>
<proteinExistence type="inferred from homology"/>
<reference evidence="8" key="1">
    <citation type="submission" date="2023-06" db="EMBL/GenBank/DDBJ databases">
        <title>Survivors Of The Sea: Transcriptome response of Skeletonema marinoi to long-term dormancy.</title>
        <authorList>
            <person name="Pinder M.I.M."/>
            <person name="Kourtchenko O."/>
            <person name="Robertson E.K."/>
            <person name="Larsson T."/>
            <person name="Maumus F."/>
            <person name="Osuna-Cruz C.M."/>
            <person name="Vancaester E."/>
            <person name="Stenow R."/>
            <person name="Vandepoele K."/>
            <person name="Ploug H."/>
            <person name="Bruchert V."/>
            <person name="Godhe A."/>
            <person name="Topel M."/>
        </authorList>
    </citation>
    <scope>NUCLEOTIDE SEQUENCE</scope>
    <source>
        <strain evidence="8">R05AC</strain>
    </source>
</reference>
<keyword evidence="5 6" id="KW-0482">Metalloprotease</keyword>
<dbReference type="Proteomes" id="UP001224775">
    <property type="component" value="Unassembled WGS sequence"/>
</dbReference>
<sequence length="440" mass="50080">MAMVVQSFLLTRSTPKLAAIMYSKSALLSSSAPLLHRHCFRSCRSSLQRRTAQIHHRFSTTSSSPVNKSPVNKDKWRQIARIAYYIRIPVLTLSIYGIGYQQGIMDFAREKEIMEAKLLQTVLAGVGCTSPEDLDMVLIAHEGEDWRIVLSRLREKFQIFHSDDMERYKEHHHRMVMLRDVAKVGEKIIKVARSYVKSKLAEVVRDAVNQLPPEVQEDEKRLYEALEQIEEVALWTKATRHMEGDTWKFVLIPSVIPNAFVSEILPHRIFITTSMIETFIKSDDELALTLGHEVSHLILGHSSNRNSFEVFFRTAEILVLSLDPTEGLLSLAFMAFLASLRHAIGAEFSRNDEREADELGIKLCAMACFDTKSASHVFHRMHLADVESGKQAASNRAGLLSFFDSHPPSEERYHSLLEESGKKIGKIRGYNVCLVEDYFS</sequence>
<evidence type="ECO:0000256" key="5">
    <source>
        <dbReference type="ARBA" id="ARBA00023049"/>
    </source>
</evidence>
<dbReference type="InterPro" id="IPR051156">
    <property type="entry name" value="Mito/Outer_Membr_Metalloprot"/>
</dbReference>
<evidence type="ECO:0000256" key="2">
    <source>
        <dbReference type="ARBA" id="ARBA00022723"/>
    </source>
</evidence>
<dbReference type="GO" id="GO:0046872">
    <property type="term" value="F:metal ion binding"/>
    <property type="evidence" value="ECO:0007669"/>
    <property type="project" value="UniProtKB-KW"/>
</dbReference>
<name>A0AAD9DFH5_9STRA</name>
<evidence type="ECO:0000256" key="4">
    <source>
        <dbReference type="ARBA" id="ARBA00022833"/>
    </source>
</evidence>
<dbReference type="PANTHER" id="PTHR22726">
    <property type="entry name" value="METALLOENDOPEPTIDASE OMA1"/>
    <property type="match status" value="1"/>
</dbReference>
<protein>
    <submittedName>
        <fullName evidence="8">Metalloendopeptidase OMA1</fullName>
        <ecNumber evidence="8">3.4.24.-</ecNumber>
    </submittedName>
</protein>
<dbReference type="InterPro" id="IPR001915">
    <property type="entry name" value="Peptidase_M48"/>
</dbReference>
<evidence type="ECO:0000313" key="8">
    <source>
        <dbReference type="EMBL" id="KAK1743713.1"/>
    </source>
</evidence>
<evidence type="ECO:0000256" key="6">
    <source>
        <dbReference type="RuleBase" id="RU003983"/>
    </source>
</evidence>
<dbReference type="GO" id="GO:0004222">
    <property type="term" value="F:metalloendopeptidase activity"/>
    <property type="evidence" value="ECO:0007669"/>
    <property type="project" value="InterPro"/>
</dbReference>
<comment type="cofactor">
    <cofactor evidence="6">
        <name>Zn(2+)</name>
        <dbReference type="ChEBI" id="CHEBI:29105"/>
    </cofactor>
    <text evidence="6">Binds 1 zinc ion per subunit.</text>
</comment>
<keyword evidence="9" id="KW-1185">Reference proteome</keyword>
<feature type="domain" description="Peptidase M48" evidence="7">
    <location>
        <begin position="227"/>
        <end position="418"/>
    </location>
</feature>
<evidence type="ECO:0000259" key="7">
    <source>
        <dbReference type="Pfam" id="PF01435"/>
    </source>
</evidence>
<keyword evidence="4 6" id="KW-0862">Zinc</keyword>
<evidence type="ECO:0000313" key="9">
    <source>
        <dbReference type="Proteomes" id="UP001224775"/>
    </source>
</evidence>
<evidence type="ECO:0000256" key="1">
    <source>
        <dbReference type="ARBA" id="ARBA00022670"/>
    </source>
</evidence>
<comment type="caution">
    <text evidence="8">The sequence shown here is derived from an EMBL/GenBank/DDBJ whole genome shotgun (WGS) entry which is preliminary data.</text>
</comment>
<dbReference type="GO" id="GO:0016020">
    <property type="term" value="C:membrane"/>
    <property type="evidence" value="ECO:0007669"/>
    <property type="project" value="TreeGrafter"/>
</dbReference>
<organism evidence="8 9">
    <name type="scientific">Skeletonema marinoi</name>
    <dbReference type="NCBI Taxonomy" id="267567"/>
    <lineage>
        <taxon>Eukaryota</taxon>
        <taxon>Sar</taxon>
        <taxon>Stramenopiles</taxon>
        <taxon>Ochrophyta</taxon>
        <taxon>Bacillariophyta</taxon>
        <taxon>Coscinodiscophyceae</taxon>
        <taxon>Thalassiosirophycidae</taxon>
        <taxon>Thalassiosirales</taxon>
        <taxon>Skeletonemataceae</taxon>
        <taxon>Skeletonema</taxon>
        <taxon>Skeletonema marinoi-dohrnii complex</taxon>
    </lineage>
</organism>
<comment type="similarity">
    <text evidence="6">Belongs to the peptidase M48 family.</text>
</comment>
<dbReference type="EC" id="3.4.24.-" evidence="8"/>
<dbReference type="GO" id="GO:0051603">
    <property type="term" value="P:proteolysis involved in protein catabolic process"/>
    <property type="evidence" value="ECO:0007669"/>
    <property type="project" value="TreeGrafter"/>
</dbReference>
<gene>
    <name evidence="8" type="ORF">QTG54_005310</name>
</gene>
<keyword evidence="2" id="KW-0479">Metal-binding</keyword>
<dbReference type="Pfam" id="PF01435">
    <property type="entry name" value="Peptidase_M48"/>
    <property type="match status" value="1"/>
</dbReference>
<keyword evidence="3 6" id="KW-0378">Hydrolase</keyword>